<gene>
    <name evidence="2" type="ORF">B296_00011203</name>
</gene>
<name>A0A427AMN5_ENSVE</name>
<dbReference type="EMBL" id="AMZH03001932">
    <property type="protein sequence ID" value="RRT77436.1"/>
    <property type="molecule type" value="Genomic_DNA"/>
</dbReference>
<feature type="transmembrane region" description="Helical" evidence="1">
    <location>
        <begin position="34"/>
        <end position="58"/>
    </location>
</feature>
<keyword evidence="1" id="KW-1133">Transmembrane helix</keyword>
<accession>A0A427AMN5</accession>
<keyword evidence="1" id="KW-0812">Transmembrane</keyword>
<evidence type="ECO:0000313" key="2">
    <source>
        <dbReference type="EMBL" id="RRT77436.1"/>
    </source>
</evidence>
<proteinExistence type="predicted"/>
<protein>
    <submittedName>
        <fullName evidence="2">Uncharacterized protein</fullName>
    </submittedName>
</protein>
<evidence type="ECO:0000313" key="3">
    <source>
        <dbReference type="Proteomes" id="UP000287651"/>
    </source>
</evidence>
<evidence type="ECO:0000256" key="1">
    <source>
        <dbReference type="SAM" id="Phobius"/>
    </source>
</evidence>
<dbReference type="Proteomes" id="UP000287651">
    <property type="component" value="Unassembled WGS sequence"/>
</dbReference>
<dbReference type="AlphaFoldDB" id="A0A427AMN5"/>
<organism evidence="2 3">
    <name type="scientific">Ensete ventricosum</name>
    <name type="common">Abyssinian banana</name>
    <name type="synonym">Musa ensete</name>
    <dbReference type="NCBI Taxonomy" id="4639"/>
    <lineage>
        <taxon>Eukaryota</taxon>
        <taxon>Viridiplantae</taxon>
        <taxon>Streptophyta</taxon>
        <taxon>Embryophyta</taxon>
        <taxon>Tracheophyta</taxon>
        <taxon>Spermatophyta</taxon>
        <taxon>Magnoliopsida</taxon>
        <taxon>Liliopsida</taxon>
        <taxon>Zingiberales</taxon>
        <taxon>Musaceae</taxon>
        <taxon>Ensete</taxon>
    </lineage>
</organism>
<comment type="caution">
    <text evidence="2">The sequence shown here is derived from an EMBL/GenBank/DDBJ whole genome shotgun (WGS) entry which is preliminary data.</text>
</comment>
<reference evidence="2 3" key="1">
    <citation type="journal article" date="2014" name="Agronomy (Basel)">
        <title>A Draft Genome Sequence for Ensete ventricosum, the Drought-Tolerant Tree Against Hunger.</title>
        <authorList>
            <person name="Harrison J."/>
            <person name="Moore K.A."/>
            <person name="Paszkiewicz K."/>
            <person name="Jones T."/>
            <person name="Grant M."/>
            <person name="Ambacheew D."/>
            <person name="Muzemil S."/>
            <person name="Studholme D.J."/>
        </authorList>
    </citation>
    <scope>NUCLEOTIDE SEQUENCE [LARGE SCALE GENOMIC DNA]</scope>
</reference>
<sequence>MHLTTAATLFDVATVAAAAVFAAVAALAREPGSVAWITSPTPLLLLFLFAAVTAVAGLRRRRCCSLPSLLPLLSPSVRPVCARPPASQSLRHRVELVQMGGDSGLGLGGLMLEWGSPGEEGVVLLGSAAGSCREVGSGRFPTWGVPTLPVPGRLYDNWRPPYNRSTSYVGLATSAGQLSEGVMTWQPGRHLSYHSSPPQVDLLEAPDEGVEDEVLRLTAGLRLP</sequence>
<keyword evidence="1" id="KW-0472">Membrane</keyword>